<organism evidence="1 2">
    <name type="scientific">Wickerhamiella sorbophila</name>
    <dbReference type="NCBI Taxonomy" id="45607"/>
    <lineage>
        <taxon>Eukaryota</taxon>
        <taxon>Fungi</taxon>
        <taxon>Dikarya</taxon>
        <taxon>Ascomycota</taxon>
        <taxon>Saccharomycotina</taxon>
        <taxon>Dipodascomycetes</taxon>
        <taxon>Dipodascales</taxon>
        <taxon>Trichomonascaceae</taxon>
        <taxon>Wickerhamiella</taxon>
    </lineage>
</organism>
<accession>A0A2T0FC49</accession>
<dbReference type="GeneID" id="36513935"/>
<dbReference type="OrthoDB" id="5582146at2759"/>
<comment type="caution">
    <text evidence="1">The sequence shown here is derived from an EMBL/GenBank/DDBJ whole genome shotgun (WGS) entry which is preliminary data.</text>
</comment>
<dbReference type="AlphaFoldDB" id="A0A2T0FC49"/>
<protein>
    <submittedName>
        <fullName evidence="1">Maintenance of telomere capping protein 2</fullName>
    </submittedName>
</protein>
<name>A0A2T0FC49_9ASCO</name>
<evidence type="ECO:0000313" key="1">
    <source>
        <dbReference type="EMBL" id="PRT52566.1"/>
    </source>
</evidence>
<sequence length="278" mass="31126">MLEDNLVPEDIAIACLLAALHKRLVLIVCKQLNVAEAQITATLERLLNRRCTLIHASAETTWPRLAMDLKHASGTSVLIKNPDTLTTTVQTHFVDSLVRPDPSPVSLDITTVVLLGSYDKLIRPLRQLVLFREEIDLSIENSMLALPSKIGFQDQLVTMRAKLPGVAIIPEIARYIQDIMVFIRTNRLVKSGVSPRVSKDLELLARSICLLRDLKFITPSIISLAARKMLPIKVELEDPSKEPSLQWGGDFEVAKIWFSNWNTELLIESILETVPPPL</sequence>
<dbReference type="Gene3D" id="1.10.8.80">
    <property type="entry name" value="Magnesium chelatase subunit I, C-Terminal domain"/>
    <property type="match status" value="1"/>
</dbReference>
<dbReference type="EMBL" id="NDIQ01000001">
    <property type="protein sequence ID" value="PRT52566.1"/>
    <property type="molecule type" value="Genomic_DNA"/>
</dbReference>
<gene>
    <name evidence="1" type="ORF">B9G98_00186</name>
</gene>
<proteinExistence type="predicted"/>
<reference evidence="1 2" key="1">
    <citation type="submission" date="2017-04" db="EMBL/GenBank/DDBJ databases">
        <title>Genome sequencing of [Candida] sorbophila.</title>
        <authorList>
            <person name="Ahn J.O."/>
        </authorList>
    </citation>
    <scope>NUCLEOTIDE SEQUENCE [LARGE SCALE GENOMIC DNA]</scope>
    <source>
        <strain evidence="1 2">DS02</strain>
    </source>
</reference>
<keyword evidence="2" id="KW-1185">Reference proteome</keyword>
<evidence type="ECO:0000313" key="2">
    <source>
        <dbReference type="Proteomes" id="UP000238350"/>
    </source>
</evidence>
<dbReference type="RefSeq" id="XP_024662512.1">
    <property type="nucleotide sequence ID" value="XM_024806744.1"/>
</dbReference>
<dbReference type="Proteomes" id="UP000238350">
    <property type="component" value="Unassembled WGS sequence"/>
</dbReference>